<organism evidence="1">
    <name type="scientific">marine sediment metagenome</name>
    <dbReference type="NCBI Taxonomy" id="412755"/>
    <lineage>
        <taxon>unclassified sequences</taxon>
        <taxon>metagenomes</taxon>
        <taxon>ecological metagenomes</taxon>
    </lineage>
</organism>
<gene>
    <name evidence="1" type="ORF">LCGC14_2322370</name>
</gene>
<name>A0A0F9CI32_9ZZZZ</name>
<evidence type="ECO:0000313" key="1">
    <source>
        <dbReference type="EMBL" id="KKL48754.1"/>
    </source>
</evidence>
<dbReference type="EMBL" id="LAZR01033206">
    <property type="protein sequence ID" value="KKL48754.1"/>
    <property type="molecule type" value="Genomic_DNA"/>
</dbReference>
<comment type="caution">
    <text evidence="1">The sequence shown here is derived from an EMBL/GenBank/DDBJ whole genome shotgun (WGS) entry which is preliminary data.</text>
</comment>
<reference evidence="1" key="1">
    <citation type="journal article" date="2015" name="Nature">
        <title>Complex archaea that bridge the gap between prokaryotes and eukaryotes.</title>
        <authorList>
            <person name="Spang A."/>
            <person name="Saw J.H."/>
            <person name="Jorgensen S.L."/>
            <person name="Zaremba-Niedzwiedzka K."/>
            <person name="Martijn J."/>
            <person name="Lind A.E."/>
            <person name="van Eijk R."/>
            <person name="Schleper C."/>
            <person name="Guy L."/>
            <person name="Ettema T.J."/>
        </authorList>
    </citation>
    <scope>NUCLEOTIDE SEQUENCE</scope>
</reference>
<protein>
    <submittedName>
        <fullName evidence="1">Uncharacterized protein</fullName>
    </submittedName>
</protein>
<accession>A0A0F9CI32</accession>
<feature type="non-terminal residue" evidence="1">
    <location>
        <position position="40"/>
    </location>
</feature>
<sequence>MREEGDARIVPNFIVAYGTRPEKLKLEPVISALRKRGASV</sequence>
<dbReference type="AlphaFoldDB" id="A0A0F9CI32"/>
<proteinExistence type="predicted"/>